<keyword evidence="5" id="KW-0539">Nucleus</keyword>
<evidence type="ECO:0000256" key="1">
    <source>
        <dbReference type="ARBA" id="ARBA00004123"/>
    </source>
</evidence>
<evidence type="ECO:0000256" key="4">
    <source>
        <dbReference type="ARBA" id="ARBA00022833"/>
    </source>
</evidence>
<sequence>MVHELPFNFVEYELFNVVMKEANPGFTKIPHASTRQDCISNYEFGKRRSIISLLTCGHQFKIFITYQRASSVALNKYILSFVDVSPPYSRVSIFNSLFKCLKEWNIETNVATLTTDNAKTNDVVARKMREILNLQKKLPLDGKLFHVRRWALILNLLVQDGLSEIEDIIYNVRESVRDVNKSPGRLHVFSELAKQALLPRKHLILDVCTRWNAKYAMFYVVIECKEVFANYADRESMYTTLPSEEIGKKWKMTTGIISDFEYPTSNFFVSCMESKKL</sequence>
<keyword evidence="4" id="KW-0862">Zinc</keyword>
<dbReference type="InterPro" id="IPR052035">
    <property type="entry name" value="ZnF_BED_domain_contain"/>
</dbReference>
<evidence type="ECO:0000313" key="7">
    <source>
        <dbReference type="Proteomes" id="UP001172457"/>
    </source>
</evidence>
<name>A0AA38WSU2_9ASTR</name>
<organism evidence="6 7">
    <name type="scientific">Centaurea solstitialis</name>
    <name type="common">yellow star-thistle</name>
    <dbReference type="NCBI Taxonomy" id="347529"/>
    <lineage>
        <taxon>Eukaryota</taxon>
        <taxon>Viridiplantae</taxon>
        <taxon>Streptophyta</taxon>
        <taxon>Embryophyta</taxon>
        <taxon>Tracheophyta</taxon>
        <taxon>Spermatophyta</taxon>
        <taxon>Magnoliopsida</taxon>
        <taxon>eudicotyledons</taxon>
        <taxon>Gunneridae</taxon>
        <taxon>Pentapetalae</taxon>
        <taxon>asterids</taxon>
        <taxon>campanulids</taxon>
        <taxon>Asterales</taxon>
        <taxon>Asteraceae</taxon>
        <taxon>Carduoideae</taxon>
        <taxon>Cardueae</taxon>
        <taxon>Centaureinae</taxon>
        <taxon>Centaurea</taxon>
    </lineage>
</organism>
<dbReference type="GO" id="GO:0008270">
    <property type="term" value="F:zinc ion binding"/>
    <property type="evidence" value="ECO:0007669"/>
    <property type="project" value="UniProtKB-KW"/>
</dbReference>
<reference evidence="6" key="1">
    <citation type="submission" date="2023-03" db="EMBL/GenBank/DDBJ databases">
        <title>Chromosome-scale reference genome and RAD-based genetic map of yellow starthistle (Centaurea solstitialis) reveal putative structural variation and QTLs associated with invader traits.</title>
        <authorList>
            <person name="Reatini B."/>
            <person name="Cang F.A."/>
            <person name="Jiang Q."/>
            <person name="Mckibben M.T.W."/>
            <person name="Barker M.S."/>
            <person name="Rieseberg L.H."/>
            <person name="Dlugosch K.M."/>
        </authorList>
    </citation>
    <scope>NUCLEOTIDE SEQUENCE</scope>
    <source>
        <strain evidence="6">CAN-66</strain>
        <tissue evidence="6">Leaf</tissue>
    </source>
</reference>
<keyword evidence="3" id="KW-0863">Zinc-finger</keyword>
<gene>
    <name evidence="6" type="ORF">OSB04_001711</name>
</gene>
<evidence type="ECO:0000256" key="5">
    <source>
        <dbReference type="ARBA" id="ARBA00023242"/>
    </source>
</evidence>
<comment type="caution">
    <text evidence="6">The sequence shown here is derived from an EMBL/GenBank/DDBJ whole genome shotgun (WGS) entry which is preliminary data.</text>
</comment>
<dbReference type="PANTHER" id="PTHR46481">
    <property type="entry name" value="ZINC FINGER BED DOMAIN-CONTAINING PROTEIN 4"/>
    <property type="match status" value="1"/>
</dbReference>
<accession>A0AA38WSU2</accession>
<keyword evidence="7" id="KW-1185">Reference proteome</keyword>
<dbReference type="PANTHER" id="PTHR46481:SF10">
    <property type="entry name" value="ZINC FINGER BED DOMAIN-CONTAINING PROTEIN 39"/>
    <property type="match status" value="1"/>
</dbReference>
<protein>
    <submittedName>
        <fullName evidence="6">Uncharacterized protein</fullName>
    </submittedName>
</protein>
<dbReference type="InterPro" id="IPR012337">
    <property type="entry name" value="RNaseH-like_sf"/>
</dbReference>
<proteinExistence type="predicted"/>
<dbReference type="Proteomes" id="UP001172457">
    <property type="component" value="Chromosome 1"/>
</dbReference>
<comment type="subcellular location">
    <subcellularLocation>
        <location evidence="1">Nucleus</location>
    </subcellularLocation>
</comment>
<evidence type="ECO:0000256" key="2">
    <source>
        <dbReference type="ARBA" id="ARBA00022723"/>
    </source>
</evidence>
<evidence type="ECO:0000313" key="6">
    <source>
        <dbReference type="EMBL" id="KAJ9565745.1"/>
    </source>
</evidence>
<keyword evidence="2" id="KW-0479">Metal-binding</keyword>
<dbReference type="EMBL" id="JARYMX010000001">
    <property type="protein sequence ID" value="KAJ9565745.1"/>
    <property type="molecule type" value="Genomic_DNA"/>
</dbReference>
<dbReference type="AlphaFoldDB" id="A0AA38WSU2"/>
<evidence type="ECO:0000256" key="3">
    <source>
        <dbReference type="ARBA" id="ARBA00022771"/>
    </source>
</evidence>
<dbReference type="GO" id="GO:0005634">
    <property type="term" value="C:nucleus"/>
    <property type="evidence" value="ECO:0007669"/>
    <property type="project" value="UniProtKB-SubCell"/>
</dbReference>
<dbReference type="SUPFAM" id="SSF53098">
    <property type="entry name" value="Ribonuclease H-like"/>
    <property type="match status" value="1"/>
</dbReference>